<keyword evidence="3" id="KW-1185">Reference proteome</keyword>
<proteinExistence type="predicted"/>
<dbReference type="KEGG" id="hch:HCH_04123"/>
<accession>Q2SEU1</accession>
<reference evidence="2 3" key="1">
    <citation type="journal article" date="2005" name="Nucleic Acids Res.">
        <title>Genomic blueprint of Hahella chejuensis, a marine microbe producing an algicidal agent.</title>
        <authorList>
            <person name="Jeong H."/>
            <person name="Yim J.H."/>
            <person name="Lee C."/>
            <person name="Choi S.-H."/>
            <person name="Park Y.K."/>
            <person name="Yoon S.H."/>
            <person name="Hur C.-G."/>
            <person name="Kang H.-Y."/>
            <person name="Kim D."/>
            <person name="Lee H.H."/>
            <person name="Park K.H."/>
            <person name="Park S.-H."/>
            <person name="Park H.-S."/>
            <person name="Lee H.K."/>
            <person name="Oh T.K."/>
            <person name="Kim J.F."/>
        </authorList>
    </citation>
    <scope>NUCLEOTIDE SEQUENCE [LARGE SCALE GENOMIC DNA]</scope>
    <source>
        <strain evidence="2 3">KCTC 2396</strain>
    </source>
</reference>
<sequence>MKALSVLWLWTCAMTSAYAAPDAREVLRIGANDEIAQLYAPYQKFVEAAFQDTPWRIEWVNLPLARSIRAANEGSIDGDFIRIKDVTEIYSNLVAVPWPLNRQRFYLFIPTTLDCPDTSNIDKLVVGKLLGISAYDHFPENIKRNMVFSPNLESYVNMAMAHRIDGIAITDDHYKKISKKFDVDLKKCSDHMLYEAVTYMMLNIKHRDKIPRIVEAFSKHAGLLPTEDQAY</sequence>
<evidence type="ECO:0000313" key="2">
    <source>
        <dbReference type="EMBL" id="ABC30833.1"/>
    </source>
</evidence>
<feature type="signal peptide" evidence="1">
    <location>
        <begin position="1"/>
        <end position="19"/>
    </location>
</feature>
<evidence type="ECO:0000256" key="1">
    <source>
        <dbReference type="SAM" id="SignalP"/>
    </source>
</evidence>
<feature type="chain" id="PRO_5004215349" description="Solute-binding protein family 3/N-terminal domain-containing protein" evidence="1">
    <location>
        <begin position="20"/>
        <end position="231"/>
    </location>
</feature>
<dbReference type="AlphaFoldDB" id="Q2SEU1"/>
<evidence type="ECO:0000313" key="3">
    <source>
        <dbReference type="Proteomes" id="UP000000238"/>
    </source>
</evidence>
<dbReference type="Proteomes" id="UP000000238">
    <property type="component" value="Chromosome"/>
</dbReference>
<dbReference type="HOGENOM" id="CLU_1198427_0_0_6"/>
<dbReference type="SUPFAM" id="SSF53850">
    <property type="entry name" value="Periplasmic binding protein-like II"/>
    <property type="match status" value="1"/>
</dbReference>
<organism evidence="2 3">
    <name type="scientific">Hahella chejuensis (strain KCTC 2396)</name>
    <dbReference type="NCBI Taxonomy" id="349521"/>
    <lineage>
        <taxon>Bacteria</taxon>
        <taxon>Pseudomonadati</taxon>
        <taxon>Pseudomonadota</taxon>
        <taxon>Gammaproteobacteria</taxon>
        <taxon>Oceanospirillales</taxon>
        <taxon>Hahellaceae</taxon>
        <taxon>Hahella</taxon>
    </lineage>
</organism>
<evidence type="ECO:0008006" key="4">
    <source>
        <dbReference type="Google" id="ProtNLM"/>
    </source>
</evidence>
<dbReference type="EMBL" id="CP000155">
    <property type="protein sequence ID" value="ABC30833.1"/>
    <property type="molecule type" value="Genomic_DNA"/>
</dbReference>
<protein>
    <recommendedName>
        <fullName evidence="4">Solute-binding protein family 3/N-terminal domain-containing protein</fullName>
    </recommendedName>
</protein>
<name>Q2SEU1_HAHCH</name>
<keyword evidence="1" id="KW-0732">Signal</keyword>
<gene>
    <name evidence="2" type="ordered locus">HCH_04123</name>
</gene>